<comment type="caution">
    <text evidence="1">The sequence shown here is derived from an EMBL/GenBank/DDBJ whole genome shotgun (WGS) entry which is preliminary data.</text>
</comment>
<sequence>MDEACMSLRSDKSKEPTLHTYHRSRLASGTWLGRRSTNFTCESCAGSQQSHSTEANWHLGLARTEDRPPSHVNHERGANNLIPQQQIGIWDLAGQKDRPTSHVDHERGANKLIPQQQIGIWDLAGQEISCLL</sequence>
<protein>
    <submittedName>
        <fullName evidence="1">Uncharacterized protein</fullName>
    </submittedName>
</protein>
<evidence type="ECO:0000313" key="2">
    <source>
        <dbReference type="Proteomes" id="UP001605036"/>
    </source>
</evidence>
<reference evidence="1 2" key="1">
    <citation type="submission" date="2024-09" db="EMBL/GenBank/DDBJ databases">
        <title>Chromosome-scale assembly of Riccia fluitans.</title>
        <authorList>
            <person name="Paukszto L."/>
            <person name="Sawicki J."/>
            <person name="Karawczyk K."/>
            <person name="Piernik-Szablinska J."/>
            <person name="Szczecinska M."/>
            <person name="Mazdziarz M."/>
        </authorList>
    </citation>
    <scope>NUCLEOTIDE SEQUENCE [LARGE SCALE GENOMIC DNA]</scope>
    <source>
        <strain evidence="1">Rf_01</strain>
        <tissue evidence="1">Aerial parts of the thallus</tissue>
    </source>
</reference>
<accession>A0ABD1Y2M0</accession>
<gene>
    <name evidence="1" type="ORF">R1flu_001185</name>
</gene>
<keyword evidence="2" id="KW-1185">Reference proteome</keyword>
<dbReference type="Proteomes" id="UP001605036">
    <property type="component" value="Unassembled WGS sequence"/>
</dbReference>
<name>A0ABD1Y2M0_9MARC</name>
<organism evidence="1 2">
    <name type="scientific">Riccia fluitans</name>
    <dbReference type="NCBI Taxonomy" id="41844"/>
    <lineage>
        <taxon>Eukaryota</taxon>
        <taxon>Viridiplantae</taxon>
        <taxon>Streptophyta</taxon>
        <taxon>Embryophyta</taxon>
        <taxon>Marchantiophyta</taxon>
        <taxon>Marchantiopsida</taxon>
        <taxon>Marchantiidae</taxon>
        <taxon>Marchantiales</taxon>
        <taxon>Ricciaceae</taxon>
        <taxon>Riccia</taxon>
    </lineage>
</organism>
<proteinExistence type="predicted"/>
<dbReference type="AlphaFoldDB" id="A0ABD1Y2M0"/>
<evidence type="ECO:0000313" key="1">
    <source>
        <dbReference type="EMBL" id="KAL2620980.1"/>
    </source>
</evidence>
<dbReference type="EMBL" id="JBHFFA010000006">
    <property type="protein sequence ID" value="KAL2620980.1"/>
    <property type="molecule type" value="Genomic_DNA"/>
</dbReference>